<evidence type="ECO:0000313" key="2">
    <source>
        <dbReference type="EMBL" id="SHM39584.1"/>
    </source>
</evidence>
<organism evidence="2 3">
    <name type="scientific">Lacicoccus alkaliphilus DSM 16010</name>
    <dbReference type="NCBI Taxonomy" id="1123231"/>
    <lineage>
        <taxon>Bacteria</taxon>
        <taxon>Bacillati</taxon>
        <taxon>Bacillota</taxon>
        <taxon>Bacilli</taxon>
        <taxon>Bacillales</taxon>
        <taxon>Salinicoccaceae</taxon>
        <taxon>Lacicoccus</taxon>
    </lineage>
</organism>
<evidence type="ECO:0000256" key="1">
    <source>
        <dbReference type="SAM" id="Phobius"/>
    </source>
</evidence>
<keyword evidence="1" id="KW-1133">Transmembrane helix</keyword>
<accession>A0A1M7IFN5</accession>
<dbReference type="RefSeq" id="WP_072710508.1">
    <property type="nucleotide sequence ID" value="NZ_FRCF01000010.1"/>
</dbReference>
<dbReference type="STRING" id="1123231.SAMN02745189_02082"/>
<name>A0A1M7IFN5_9BACL</name>
<dbReference type="OrthoDB" id="9975127at2"/>
<evidence type="ECO:0000313" key="3">
    <source>
        <dbReference type="Proteomes" id="UP000184206"/>
    </source>
</evidence>
<dbReference type="AlphaFoldDB" id="A0A1M7IFN5"/>
<reference evidence="2 3" key="1">
    <citation type="submission" date="2016-11" db="EMBL/GenBank/DDBJ databases">
        <authorList>
            <person name="Jaros S."/>
            <person name="Januszkiewicz K."/>
            <person name="Wedrychowicz H."/>
        </authorList>
    </citation>
    <scope>NUCLEOTIDE SEQUENCE [LARGE SCALE GENOMIC DNA]</scope>
    <source>
        <strain evidence="2 3">DSM 16010</strain>
    </source>
</reference>
<dbReference type="Proteomes" id="UP000184206">
    <property type="component" value="Unassembled WGS sequence"/>
</dbReference>
<sequence length="66" mass="7165">MKPILLIGGGVLLGFLLIFTGIGFFPDSFAFNFAASVILIISLVALFGWLYLNFIRPSGRGRDENG</sequence>
<keyword evidence="1" id="KW-0812">Transmembrane</keyword>
<gene>
    <name evidence="2" type="ORF">SAMN02745189_02082</name>
</gene>
<proteinExistence type="predicted"/>
<protein>
    <submittedName>
        <fullName evidence="2">Uncharacterized protein</fullName>
    </submittedName>
</protein>
<keyword evidence="3" id="KW-1185">Reference proteome</keyword>
<dbReference type="EMBL" id="FRCF01000010">
    <property type="protein sequence ID" value="SHM39584.1"/>
    <property type="molecule type" value="Genomic_DNA"/>
</dbReference>
<keyword evidence="1" id="KW-0472">Membrane</keyword>
<feature type="transmembrane region" description="Helical" evidence="1">
    <location>
        <begin position="5"/>
        <end position="25"/>
    </location>
</feature>
<feature type="transmembrane region" description="Helical" evidence="1">
    <location>
        <begin position="31"/>
        <end position="52"/>
    </location>
</feature>